<protein>
    <submittedName>
        <fullName evidence="1">Uncharacterized protein</fullName>
    </submittedName>
</protein>
<dbReference type="GeneID" id="56079394"/>
<dbReference type="KEGG" id="hrr:HZS55_15985"/>
<proteinExistence type="predicted"/>
<dbReference type="RefSeq" id="WP_179907690.1">
    <property type="nucleotide sequence ID" value="NZ_CP058910.1"/>
</dbReference>
<dbReference type="AlphaFoldDB" id="A0A7D5TAP8"/>
<evidence type="ECO:0000313" key="1">
    <source>
        <dbReference type="EMBL" id="QLH75776.1"/>
    </source>
</evidence>
<evidence type="ECO:0000313" key="2">
    <source>
        <dbReference type="Proteomes" id="UP000509667"/>
    </source>
</evidence>
<sequence length="52" mass="5639">MSVFEWISTSDGPTCGCLGCTDPAAKVIDHPEYGERVVCEDDVNGHEVVRDV</sequence>
<reference evidence="1 2" key="1">
    <citation type="submission" date="2020-07" db="EMBL/GenBank/DDBJ databases">
        <title>Halosimplex pelagicum sp. nov. and Halosimplex rubrum sp. nov., isolated from salted brown alga Laminaria, and emended description of the genus Halosimplex.</title>
        <authorList>
            <person name="Cui H."/>
        </authorList>
    </citation>
    <scope>NUCLEOTIDE SEQUENCE [LARGE SCALE GENOMIC DNA]</scope>
    <source>
        <strain evidence="1 2">R27</strain>
    </source>
</reference>
<name>A0A7D5TAP8_9EURY</name>
<dbReference type="Proteomes" id="UP000509667">
    <property type="component" value="Chromosome"/>
</dbReference>
<dbReference type="OrthoDB" id="229973at2157"/>
<keyword evidence="2" id="KW-1185">Reference proteome</keyword>
<gene>
    <name evidence="1" type="ORF">HZS55_15985</name>
</gene>
<accession>A0A7D5TAP8</accession>
<dbReference type="EMBL" id="CP058910">
    <property type="protein sequence ID" value="QLH75776.1"/>
    <property type="molecule type" value="Genomic_DNA"/>
</dbReference>
<organism evidence="1 2">
    <name type="scientific">Halosimplex rubrum</name>
    <dbReference type="NCBI Taxonomy" id="869889"/>
    <lineage>
        <taxon>Archaea</taxon>
        <taxon>Methanobacteriati</taxon>
        <taxon>Methanobacteriota</taxon>
        <taxon>Stenosarchaea group</taxon>
        <taxon>Halobacteria</taxon>
        <taxon>Halobacteriales</taxon>
        <taxon>Haloarculaceae</taxon>
        <taxon>Halosimplex</taxon>
    </lineage>
</organism>